<dbReference type="Proteomes" id="UP001605036">
    <property type="component" value="Unassembled WGS sequence"/>
</dbReference>
<dbReference type="EMBL" id="JBHFFA010000001">
    <property type="protein sequence ID" value="KAL2650249.1"/>
    <property type="molecule type" value="Genomic_DNA"/>
</dbReference>
<protein>
    <submittedName>
        <fullName evidence="1">Uncharacterized protein</fullName>
    </submittedName>
</protein>
<sequence>MKKVIKDYLAAQAVTAVEAACYGIHGCVEEESSISDHVESSDLWSSALSLAKQHKTPREVLLRTASTVRQTTRWDDLVEMLSVHAYIAKTQHEALVEKKRRREDIGKGASTKRQT</sequence>
<dbReference type="AlphaFoldDB" id="A0ABD1ZFN8"/>
<name>A0ABD1ZFN8_9MARC</name>
<keyword evidence="2" id="KW-1185">Reference proteome</keyword>
<gene>
    <name evidence="1" type="ORF">R1flu_018377</name>
</gene>
<evidence type="ECO:0000313" key="2">
    <source>
        <dbReference type="Proteomes" id="UP001605036"/>
    </source>
</evidence>
<reference evidence="1 2" key="1">
    <citation type="submission" date="2024-09" db="EMBL/GenBank/DDBJ databases">
        <title>Chromosome-scale assembly of Riccia fluitans.</title>
        <authorList>
            <person name="Paukszto L."/>
            <person name="Sawicki J."/>
            <person name="Karawczyk K."/>
            <person name="Piernik-Szablinska J."/>
            <person name="Szczecinska M."/>
            <person name="Mazdziarz M."/>
        </authorList>
    </citation>
    <scope>NUCLEOTIDE SEQUENCE [LARGE SCALE GENOMIC DNA]</scope>
    <source>
        <strain evidence="1">Rf_01</strain>
        <tissue evidence="1">Aerial parts of the thallus</tissue>
    </source>
</reference>
<accession>A0ABD1ZFN8</accession>
<organism evidence="1 2">
    <name type="scientific">Riccia fluitans</name>
    <dbReference type="NCBI Taxonomy" id="41844"/>
    <lineage>
        <taxon>Eukaryota</taxon>
        <taxon>Viridiplantae</taxon>
        <taxon>Streptophyta</taxon>
        <taxon>Embryophyta</taxon>
        <taxon>Marchantiophyta</taxon>
        <taxon>Marchantiopsida</taxon>
        <taxon>Marchantiidae</taxon>
        <taxon>Marchantiales</taxon>
        <taxon>Ricciaceae</taxon>
        <taxon>Riccia</taxon>
    </lineage>
</organism>
<evidence type="ECO:0000313" key="1">
    <source>
        <dbReference type="EMBL" id="KAL2650249.1"/>
    </source>
</evidence>
<proteinExistence type="predicted"/>
<comment type="caution">
    <text evidence="1">The sequence shown here is derived from an EMBL/GenBank/DDBJ whole genome shotgun (WGS) entry which is preliminary data.</text>
</comment>